<evidence type="ECO:0000313" key="2">
    <source>
        <dbReference type="Proteomes" id="UP001187531"/>
    </source>
</evidence>
<reference evidence="1" key="1">
    <citation type="submission" date="2023-07" db="EMBL/GenBank/DDBJ databases">
        <title>Chromosome-level genome assembly of Artemia franciscana.</title>
        <authorList>
            <person name="Jo E."/>
        </authorList>
    </citation>
    <scope>NUCLEOTIDE SEQUENCE</scope>
    <source>
        <tissue evidence="1">Whole body</tissue>
    </source>
</reference>
<dbReference type="EMBL" id="JAVRJZ010000324">
    <property type="protein sequence ID" value="KAK2702477.1"/>
    <property type="molecule type" value="Genomic_DNA"/>
</dbReference>
<evidence type="ECO:0000313" key="1">
    <source>
        <dbReference type="EMBL" id="KAK2702477.1"/>
    </source>
</evidence>
<dbReference type="Proteomes" id="UP001187531">
    <property type="component" value="Unassembled WGS sequence"/>
</dbReference>
<organism evidence="1 2">
    <name type="scientific">Artemia franciscana</name>
    <name type="common">Brine shrimp</name>
    <name type="synonym">Artemia sanfranciscana</name>
    <dbReference type="NCBI Taxonomy" id="6661"/>
    <lineage>
        <taxon>Eukaryota</taxon>
        <taxon>Metazoa</taxon>
        <taxon>Ecdysozoa</taxon>
        <taxon>Arthropoda</taxon>
        <taxon>Crustacea</taxon>
        <taxon>Branchiopoda</taxon>
        <taxon>Anostraca</taxon>
        <taxon>Artemiidae</taxon>
        <taxon>Artemia</taxon>
    </lineage>
</organism>
<name>A0AA88KTH8_ARTSF</name>
<gene>
    <name evidence="1" type="ORF">QYM36_018913</name>
</gene>
<proteinExistence type="predicted"/>
<sequence>MSYLIVVDAVKRFRTHISHWYLLLCDIVSSDLKPELRSAVRRIFLRIGPVFGIYYSGNGESYLPNSSIPNWGSDWVPDPCNQGLIDGVYLDVIKNKLLLSSSFGDLFFILVETQ</sequence>
<dbReference type="AlphaFoldDB" id="A0AA88KTH8"/>
<protein>
    <submittedName>
        <fullName evidence="1">Uncharacterized protein</fullName>
    </submittedName>
</protein>
<keyword evidence="2" id="KW-1185">Reference proteome</keyword>
<accession>A0AA88KTH8</accession>
<comment type="caution">
    <text evidence="1">The sequence shown here is derived from an EMBL/GenBank/DDBJ whole genome shotgun (WGS) entry which is preliminary data.</text>
</comment>